<dbReference type="EMBL" id="JAVXUO010002307">
    <property type="protein sequence ID" value="KAK2974546.1"/>
    <property type="molecule type" value="Genomic_DNA"/>
</dbReference>
<dbReference type="Proteomes" id="UP001187471">
    <property type="component" value="Unassembled WGS sequence"/>
</dbReference>
<protein>
    <submittedName>
        <fullName evidence="2">Uncharacterized protein</fullName>
    </submittedName>
</protein>
<keyword evidence="3" id="KW-1185">Reference proteome</keyword>
<accession>A0AA88R8R5</accession>
<evidence type="ECO:0000256" key="1">
    <source>
        <dbReference type="SAM" id="Phobius"/>
    </source>
</evidence>
<feature type="transmembrane region" description="Helical" evidence="1">
    <location>
        <begin position="123"/>
        <end position="148"/>
    </location>
</feature>
<keyword evidence="1" id="KW-0472">Membrane</keyword>
<evidence type="ECO:0000313" key="2">
    <source>
        <dbReference type="EMBL" id="KAK2974546.1"/>
    </source>
</evidence>
<feature type="transmembrane region" description="Helical" evidence="1">
    <location>
        <begin position="208"/>
        <end position="235"/>
    </location>
</feature>
<proteinExistence type="predicted"/>
<feature type="transmembrane region" description="Helical" evidence="1">
    <location>
        <begin position="296"/>
        <end position="323"/>
    </location>
</feature>
<name>A0AA88R8R5_9ASTE</name>
<keyword evidence="1" id="KW-0812">Transmembrane</keyword>
<feature type="transmembrane region" description="Helical" evidence="1">
    <location>
        <begin position="255"/>
        <end position="276"/>
    </location>
</feature>
<sequence>MLASPPPLLLLHLVSSLYHTKDPFKKAMDREQEDMQFLGFFGIYKEAYKVVISWRKIFSQITLALILPLSFIFLAHKEISDLLFWRILETQWELYQTQAGSKRFHYLSDHIRSEWITYYLFKAAYFTFLLILSLLCTSAVVYTIASIYTRRDVTFKKVMSVVPKVWKRLMVTFLCAFLAFFAYNLLAFLVIAIWSITLTETPAQTPTLVIILILYAAGFVYMTIIWQLASVVSVLEDSYGFKAVLKSKKLIKGNLMVASAIFLKLNFLLVVIQVVFNMHVVHTRWHRGASFGSRIGFGILCLLLLFKLILFGLVIQTIIYFVCKSYHHENIDKSNLSEHLEGYLGDYEPLTTKDVQLEQYQV</sequence>
<feature type="transmembrane region" description="Helical" evidence="1">
    <location>
        <begin position="57"/>
        <end position="76"/>
    </location>
</feature>
<dbReference type="PANTHER" id="PTHR33133">
    <property type="entry name" value="OS08G0107100 PROTEIN-RELATED"/>
    <property type="match status" value="1"/>
</dbReference>
<reference evidence="2" key="1">
    <citation type="submission" date="2022-12" db="EMBL/GenBank/DDBJ databases">
        <title>Draft genome assemblies for two species of Escallonia (Escalloniales).</title>
        <authorList>
            <person name="Chanderbali A."/>
            <person name="Dervinis C."/>
            <person name="Anghel I."/>
            <person name="Soltis D."/>
            <person name="Soltis P."/>
            <person name="Zapata F."/>
        </authorList>
    </citation>
    <scope>NUCLEOTIDE SEQUENCE</scope>
    <source>
        <strain evidence="2">UCBG92.1500</strain>
        <tissue evidence="2">Leaf</tissue>
    </source>
</reference>
<keyword evidence="1" id="KW-1133">Transmembrane helix</keyword>
<comment type="caution">
    <text evidence="2">The sequence shown here is derived from an EMBL/GenBank/DDBJ whole genome shotgun (WGS) entry which is preliminary data.</text>
</comment>
<evidence type="ECO:0000313" key="3">
    <source>
        <dbReference type="Proteomes" id="UP001187471"/>
    </source>
</evidence>
<feature type="transmembrane region" description="Helical" evidence="1">
    <location>
        <begin position="169"/>
        <end position="196"/>
    </location>
</feature>
<organism evidence="2 3">
    <name type="scientific">Escallonia rubra</name>
    <dbReference type="NCBI Taxonomy" id="112253"/>
    <lineage>
        <taxon>Eukaryota</taxon>
        <taxon>Viridiplantae</taxon>
        <taxon>Streptophyta</taxon>
        <taxon>Embryophyta</taxon>
        <taxon>Tracheophyta</taxon>
        <taxon>Spermatophyta</taxon>
        <taxon>Magnoliopsida</taxon>
        <taxon>eudicotyledons</taxon>
        <taxon>Gunneridae</taxon>
        <taxon>Pentapetalae</taxon>
        <taxon>asterids</taxon>
        <taxon>campanulids</taxon>
        <taxon>Escalloniales</taxon>
        <taxon>Escalloniaceae</taxon>
        <taxon>Escallonia</taxon>
    </lineage>
</organism>
<gene>
    <name evidence="2" type="ORF">RJ640_007390</name>
</gene>
<dbReference type="AlphaFoldDB" id="A0AA88R8R5"/>
<dbReference type="PANTHER" id="PTHR33133:SF51">
    <property type="entry name" value="THH1_TOM1_TOM3 DOMAIN-CONTAINING PROTEIN"/>
    <property type="match status" value="1"/>
</dbReference>